<protein>
    <submittedName>
        <fullName evidence="3">Uncharacterized protein</fullName>
    </submittedName>
</protein>
<evidence type="ECO:0000256" key="1">
    <source>
        <dbReference type="SAM" id="MobiDB-lite"/>
    </source>
</evidence>
<evidence type="ECO:0000313" key="4">
    <source>
        <dbReference type="Proteomes" id="UP001189429"/>
    </source>
</evidence>
<feature type="transmembrane region" description="Helical" evidence="2">
    <location>
        <begin position="53"/>
        <end position="72"/>
    </location>
</feature>
<gene>
    <name evidence="3" type="ORF">PCOR1329_LOCUS60998</name>
</gene>
<reference evidence="3" key="1">
    <citation type="submission" date="2023-10" db="EMBL/GenBank/DDBJ databases">
        <authorList>
            <person name="Chen Y."/>
            <person name="Shah S."/>
            <person name="Dougan E. K."/>
            <person name="Thang M."/>
            <person name="Chan C."/>
        </authorList>
    </citation>
    <scope>NUCLEOTIDE SEQUENCE [LARGE SCALE GENOMIC DNA]</scope>
</reference>
<keyword evidence="2" id="KW-0472">Membrane</keyword>
<dbReference type="Proteomes" id="UP001189429">
    <property type="component" value="Unassembled WGS sequence"/>
</dbReference>
<evidence type="ECO:0000313" key="3">
    <source>
        <dbReference type="EMBL" id="CAK0876720.1"/>
    </source>
</evidence>
<organism evidence="3 4">
    <name type="scientific">Prorocentrum cordatum</name>
    <dbReference type="NCBI Taxonomy" id="2364126"/>
    <lineage>
        <taxon>Eukaryota</taxon>
        <taxon>Sar</taxon>
        <taxon>Alveolata</taxon>
        <taxon>Dinophyceae</taxon>
        <taxon>Prorocentrales</taxon>
        <taxon>Prorocentraceae</taxon>
        <taxon>Prorocentrum</taxon>
    </lineage>
</organism>
<dbReference type="EMBL" id="CAUYUJ010017660">
    <property type="protein sequence ID" value="CAK0876720.1"/>
    <property type="molecule type" value="Genomic_DNA"/>
</dbReference>
<feature type="transmembrane region" description="Helical" evidence="2">
    <location>
        <begin position="79"/>
        <end position="97"/>
    </location>
</feature>
<feature type="region of interest" description="Disordered" evidence="1">
    <location>
        <begin position="387"/>
        <end position="407"/>
    </location>
</feature>
<accession>A0ABN9VT88</accession>
<keyword evidence="2" id="KW-1133">Transmembrane helix</keyword>
<keyword evidence="4" id="KW-1185">Reference proteome</keyword>
<sequence length="407" mass="44111">MGTREMEGAAIVVAIVSNAHACFNTYHSIAQALGFKDPSKVWVMDLSGSDTPFLLMLTLVVVFRCSAAAYLLGGPYMRLASTNLLLFALIVLVAYSGKRSSEIQARLLHLSYLRDEEMRFQAEFSSACLQDRTDVAVEPGSHMGGSSYFQQLLDDVRPDCGGVLLAGGSRCAGGSQCMLPAAPSAPAWFGPAAAWCVAEARDEATHQCSFCLPLDAGVWVEGRASTCALRDLERGQRVLCYDSLGRSIRYVEVLEKRADFGEVPCVGGGLGDRTQLGMTADQPVQLPSQREVVQAADLSLGKDSVVVHEVARQAEARGARGRAHLVVRHPDGRFVLVARRVMDVCVPPRGGNRRAPAAPPCALTELRRARACGWPGCQPPWAATLSRARARRDNQRPRRPQQRHVDA</sequence>
<name>A0ABN9VT88_9DINO</name>
<feature type="compositionally biased region" description="Basic residues" evidence="1">
    <location>
        <begin position="397"/>
        <end position="407"/>
    </location>
</feature>
<proteinExistence type="predicted"/>
<evidence type="ECO:0000256" key="2">
    <source>
        <dbReference type="SAM" id="Phobius"/>
    </source>
</evidence>
<keyword evidence="2" id="KW-0812">Transmembrane</keyword>
<comment type="caution">
    <text evidence="3">The sequence shown here is derived from an EMBL/GenBank/DDBJ whole genome shotgun (WGS) entry which is preliminary data.</text>
</comment>